<dbReference type="Proteomes" id="UP000265520">
    <property type="component" value="Unassembled WGS sequence"/>
</dbReference>
<organism evidence="1 2">
    <name type="scientific">Trifolium medium</name>
    <dbReference type="NCBI Taxonomy" id="97028"/>
    <lineage>
        <taxon>Eukaryota</taxon>
        <taxon>Viridiplantae</taxon>
        <taxon>Streptophyta</taxon>
        <taxon>Embryophyta</taxon>
        <taxon>Tracheophyta</taxon>
        <taxon>Spermatophyta</taxon>
        <taxon>Magnoliopsida</taxon>
        <taxon>eudicotyledons</taxon>
        <taxon>Gunneridae</taxon>
        <taxon>Pentapetalae</taxon>
        <taxon>rosids</taxon>
        <taxon>fabids</taxon>
        <taxon>Fabales</taxon>
        <taxon>Fabaceae</taxon>
        <taxon>Papilionoideae</taxon>
        <taxon>50 kb inversion clade</taxon>
        <taxon>NPAAA clade</taxon>
        <taxon>Hologalegina</taxon>
        <taxon>IRL clade</taxon>
        <taxon>Trifolieae</taxon>
        <taxon>Trifolium</taxon>
    </lineage>
</organism>
<dbReference type="EMBL" id="LXQA010405360">
    <property type="protein sequence ID" value="MCI49716.1"/>
    <property type="molecule type" value="Genomic_DNA"/>
</dbReference>
<proteinExistence type="predicted"/>
<evidence type="ECO:0000313" key="1">
    <source>
        <dbReference type="EMBL" id="MCI49716.1"/>
    </source>
</evidence>
<sequence>VSGALRHSVHSSRISSWKLRGAPSGMARCACKIM</sequence>
<reference evidence="1 2" key="1">
    <citation type="journal article" date="2018" name="Front. Plant Sci.">
        <title>Red Clover (Trifolium pratense) and Zigzag Clover (T. medium) - A Picture of Genomic Similarities and Differences.</title>
        <authorList>
            <person name="Dluhosova J."/>
            <person name="Istvanek J."/>
            <person name="Nedelnik J."/>
            <person name="Repkova J."/>
        </authorList>
    </citation>
    <scope>NUCLEOTIDE SEQUENCE [LARGE SCALE GENOMIC DNA]</scope>
    <source>
        <strain evidence="2">cv. 10/8</strain>
        <tissue evidence="1">Leaf</tissue>
    </source>
</reference>
<feature type="non-terminal residue" evidence="1">
    <location>
        <position position="1"/>
    </location>
</feature>
<name>A0A392SPC5_9FABA</name>
<dbReference type="AlphaFoldDB" id="A0A392SPC5"/>
<accession>A0A392SPC5</accession>
<keyword evidence="2" id="KW-1185">Reference proteome</keyword>
<evidence type="ECO:0000313" key="2">
    <source>
        <dbReference type="Proteomes" id="UP000265520"/>
    </source>
</evidence>
<comment type="caution">
    <text evidence="1">The sequence shown here is derived from an EMBL/GenBank/DDBJ whole genome shotgun (WGS) entry which is preliminary data.</text>
</comment>
<protein>
    <submittedName>
        <fullName evidence="1">Uncharacterized protein</fullName>
    </submittedName>
</protein>